<dbReference type="PANTHER" id="PTHR24327:SF72">
    <property type="entry name" value="HOMEOBOX PROTEIN NANOG"/>
    <property type="match status" value="1"/>
</dbReference>
<evidence type="ECO:0000256" key="5">
    <source>
        <dbReference type="RuleBase" id="RU000682"/>
    </source>
</evidence>
<keyword evidence="1 4" id="KW-0238">DNA-binding</keyword>
<dbReference type="PANTHER" id="PTHR24327">
    <property type="entry name" value="HOMEOBOX PROTEIN"/>
    <property type="match status" value="1"/>
</dbReference>
<evidence type="ECO:0000256" key="2">
    <source>
        <dbReference type="ARBA" id="ARBA00023155"/>
    </source>
</evidence>
<organism evidence="8 9">
    <name type="scientific">Porites lobata</name>
    <dbReference type="NCBI Taxonomy" id="104759"/>
    <lineage>
        <taxon>Eukaryota</taxon>
        <taxon>Metazoa</taxon>
        <taxon>Cnidaria</taxon>
        <taxon>Anthozoa</taxon>
        <taxon>Hexacorallia</taxon>
        <taxon>Scleractinia</taxon>
        <taxon>Fungiina</taxon>
        <taxon>Poritidae</taxon>
        <taxon>Porites</taxon>
    </lineage>
</organism>
<sequence length="167" mass="19116">MARYTISRNSNSVSAFNPVLSSRNSREKPSSPFDELMGRHSSYTQPSGPPLLKLERFVEDFFNKEPELNSRKSSLAKSGNPREGLAVPSRANKRTIFSEFQCETLENNFKFKQHLSPSSGTWLAKLLGLRKQQVVTWFQNKRARERKRAGLKLPRHGKKCIFSTNVE</sequence>
<evidence type="ECO:0000256" key="4">
    <source>
        <dbReference type="PROSITE-ProRule" id="PRU00108"/>
    </source>
</evidence>
<gene>
    <name evidence="8" type="ORF">PLOB_00007083</name>
</gene>
<protein>
    <recommendedName>
        <fullName evidence="7">Homeobox domain-containing protein</fullName>
    </recommendedName>
</protein>
<keyword evidence="3 4" id="KW-0539">Nucleus</keyword>
<dbReference type="EMBL" id="CALNXK010000132">
    <property type="protein sequence ID" value="CAH3165289.1"/>
    <property type="molecule type" value="Genomic_DNA"/>
</dbReference>
<feature type="region of interest" description="Disordered" evidence="6">
    <location>
        <begin position="1"/>
        <end position="50"/>
    </location>
</feature>
<dbReference type="PROSITE" id="PS50071">
    <property type="entry name" value="HOMEOBOX_2"/>
    <property type="match status" value="1"/>
</dbReference>
<proteinExistence type="predicted"/>
<accession>A0ABN8QJH8</accession>
<feature type="region of interest" description="Disordered" evidence="6">
    <location>
        <begin position="67"/>
        <end position="88"/>
    </location>
</feature>
<dbReference type="Pfam" id="PF00046">
    <property type="entry name" value="Homeodomain"/>
    <property type="match status" value="1"/>
</dbReference>
<evidence type="ECO:0000313" key="9">
    <source>
        <dbReference type="Proteomes" id="UP001159405"/>
    </source>
</evidence>
<comment type="caution">
    <text evidence="8">The sequence shown here is derived from an EMBL/GenBank/DDBJ whole genome shotgun (WGS) entry which is preliminary data.</text>
</comment>
<dbReference type="SUPFAM" id="SSF46689">
    <property type="entry name" value="Homeodomain-like"/>
    <property type="match status" value="1"/>
</dbReference>
<evidence type="ECO:0000313" key="8">
    <source>
        <dbReference type="EMBL" id="CAH3165289.1"/>
    </source>
</evidence>
<name>A0ABN8QJH8_9CNID</name>
<dbReference type="Gene3D" id="1.10.10.60">
    <property type="entry name" value="Homeodomain-like"/>
    <property type="match status" value="1"/>
</dbReference>
<feature type="domain" description="Homeobox" evidence="7">
    <location>
        <begin position="88"/>
        <end position="148"/>
    </location>
</feature>
<keyword evidence="2 4" id="KW-0371">Homeobox</keyword>
<dbReference type="InterPro" id="IPR001356">
    <property type="entry name" value="HD"/>
</dbReference>
<dbReference type="CDD" id="cd00086">
    <property type="entry name" value="homeodomain"/>
    <property type="match status" value="1"/>
</dbReference>
<comment type="subcellular location">
    <subcellularLocation>
        <location evidence="4 5">Nucleus</location>
    </subcellularLocation>
</comment>
<dbReference type="SMART" id="SM00389">
    <property type="entry name" value="HOX"/>
    <property type="match status" value="1"/>
</dbReference>
<dbReference type="InterPro" id="IPR009057">
    <property type="entry name" value="Homeodomain-like_sf"/>
</dbReference>
<feature type="compositionally biased region" description="Polar residues" evidence="6">
    <location>
        <begin position="1"/>
        <end position="23"/>
    </location>
</feature>
<evidence type="ECO:0000256" key="6">
    <source>
        <dbReference type="SAM" id="MobiDB-lite"/>
    </source>
</evidence>
<evidence type="ECO:0000259" key="7">
    <source>
        <dbReference type="PROSITE" id="PS50071"/>
    </source>
</evidence>
<dbReference type="InterPro" id="IPR050460">
    <property type="entry name" value="Distal-less_Homeobox_TF"/>
</dbReference>
<feature type="non-terminal residue" evidence="8">
    <location>
        <position position="167"/>
    </location>
</feature>
<keyword evidence="9" id="KW-1185">Reference proteome</keyword>
<reference evidence="8 9" key="1">
    <citation type="submission" date="2022-05" db="EMBL/GenBank/DDBJ databases">
        <authorList>
            <consortium name="Genoscope - CEA"/>
            <person name="William W."/>
        </authorList>
    </citation>
    <scope>NUCLEOTIDE SEQUENCE [LARGE SCALE GENOMIC DNA]</scope>
</reference>
<feature type="DNA-binding region" description="Homeobox" evidence="4">
    <location>
        <begin position="90"/>
        <end position="149"/>
    </location>
</feature>
<evidence type="ECO:0000256" key="1">
    <source>
        <dbReference type="ARBA" id="ARBA00023125"/>
    </source>
</evidence>
<evidence type="ECO:0000256" key="3">
    <source>
        <dbReference type="ARBA" id="ARBA00023242"/>
    </source>
</evidence>
<dbReference type="Proteomes" id="UP001159405">
    <property type="component" value="Unassembled WGS sequence"/>
</dbReference>